<dbReference type="Proteomes" id="UP000800200">
    <property type="component" value="Unassembled WGS sequence"/>
</dbReference>
<sequence length="53" mass="5756">MCTITVTIWECGHIKSRVKTFDCGNSENCLKNYPEVTAPGNCGDSKCMTPPSS</sequence>
<dbReference type="EMBL" id="ML994653">
    <property type="protein sequence ID" value="KAF2181274.1"/>
    <property type="molecule type" value="Genomic_DNA"/>
</dbReference>
<evidence type="ECO:0000313" key="2">
    <source>
        <dbReference type="Proteomes" id="UP000800200"/>
    </source>
</evidence>
<keyword evidence="2" id="KW-1185">Reference proteome</keyword>
<dbReference type="AlphaFoldDB" id="A0A6A6DNX9"/>
<gene>
    <name evidence="1" type="ORF">K469DRAFT_713729</name>
</gene>
<name>A0A6A6DNX9_9PEZI</name>
<evidence type="ECO:0000313" key="1">
    <source>
        <dbReference type="EMBL" id="KAF2181274.1"/>
    </source>
</evidence>
<organism evidence="1 2">
    <name type="scientific">Zopfia rhizophila CBS 207.26</name>
    <dbReference type="NCBI Taxonomy" id="1314779"/>
    <lineage>
        <taxon>Eukaryota</taxon>
        <taxon>Fungi</taxon>
        <taxon>Dikarya</taxon>
        <taxon>Ascomycota</taxon>
        <taxon>Pezizomycotina</taxon>
        <taxon>Dothideomycetes</taxon>
        <taxon>Dothideomycetes incertae sedis</taxon>
        <taxon>Zopfiaceae</taxon>
        <taxon>Zopfia</taxon>
    </lineage>
</organism>
<protein>
    <submittedName>
        <fullName evidence="1">Uncharacterized protein</fullName>
    </submittedName>
</protein>
<accession>A0A6A6DNX9</accession>
<proteinExistence type="predicted"/>
<reference evidence="1" key="1">
    <citation type="journal article" date="2020" name="Stud. Mycol.">
        <title>101 Dothideomycetes genomes: a test case for predicting lifestyles and emergence of pathogens.</title>
        <authorList>
            <person name="Haridas S."/>
            <person name="Albert R."/>
            <person name="Binder M."/>
            <person name="Bloem J."/>
            <person name="Labutti K."/>
            <person name="Salamov A."/>
            <person name="Andreopoulos B."/>
            <person name="Baker S."/>
            <person name="Barry K."/>
            <person name="Bills G."/>
            <person name="Bluhm B."/>
            <person name="Cannon C."/>
            <person name="Castanera R."/>
            <person name="Culley D."/>
            <person name="Daum C."/>
            <person name="Ezra D."/>
            <person name="Gonzalez J."/>
            <person name="Henrissat B."/>
            <person name="Kuo A."/>
            <person name="Liang C."/>
            <person name="Lipzen A."/>
            <person name="Lutzoni F."/>
            <person name="Magnuson J."/>
            <person name="Mondo S."/>
            <person name="Nolan M."/>
            <person name="Ohm R."/>
            <person name="Pangilinan J."/>
            <person name="Park H.-J."/>
            <person name="Ramirez L."/>
            <person name="Alfaro M."/>
            <person name="Sun H."/>
            <person name="Tritt A."/>
            <person name="Yoshinaga Y."/>
            <person name="Zwiers L.-H."/>
            <person name="Turgeon B."/>
            <person name="Goodwin S."/>
            <person name="Spatafora J."/>
            <person name="Crous P."/>
            <person name="Grigoriev I."/>
        </authorList>
    </citation>
    <scope>NUCLEOTIDE SEQUENCE</scope>
    <source>
        <strain evidence="1">CBS 207.26</strain>
    </source>
</reference>